<protein>
    <submittedName>
        <fullName evidence="2">Macaca fascicularis brain cDNA, clone: QflA-17352</fullName>
    </submittedName>
</protein>
<keyword evidence="1" id="KW-0472">Membrane</keyword>
<dbReference type="AlphaFoldDB" id="I7GL99"/>
<reference evidence="2" key="1">
    <citation type="journal article" date="2007" name="PLoS Biol.">
        <title>Rate of evolution in brain-expressed genes in humans and other primates.</title>
        <authorList>
            <person name="Wang H.-Y."/>
            <person name="Chien H.-C."/>
            <person name="Osada N."/>
            <person name="Hashimoto K."/>
            <person name="Sugano S."/>
            <person name="Gojobori T."/>
            <person name="Chou C.-K."/>
            <person name="Tsai S.-F."/>
            <person name="Wu C.-I."/>
            <person name="Shen C.-K.J."/>
        </authorList>
    </citation>
    <scope>NUCLEOTIDE SEQUENCE</scope>
</reference>
<evidence type="ECO:0000313" key="2">
    <source>
        <dbReference type="EMBL" id="BAE89320.1"/>
    </source>
</evidence>
<accession>I7GL99</accession>
<keyword evidence="1" id="KW-0812">Transmembrane</keyword>
<keyword evidence="1" id="KW-1133">Transmembrane helix</keyword>
<name>I7GL99_MACFA</name>
<dbReference type="EMBL" id="AB172258">
    <property type="protein sequence ID" value="BAE89320.1"/>
    <property type="molecule type" value="mRNA"/>
</dbReference>
<feature type="transmembrane region" description="Helical" evidence="1">
    <location>
        <begin position="7"/>
        <end position="29"/>
    </location>
</feature>
<proteinExistence type="evidence at transcript level"/>
<feature type="transmembrane region" description="Helical" evidence="1">
    <location>
        <begin position="49"/>
        <end position="74"/>
    </location>
</feature>
<evidence type="ECO:0000256" key="1">
    <source>
        <dbReference type="SAM" id="Phobius"/>
    </source>
</evidence>
<organism evidence="2">
    <name type="scientific">Macaca fascicularis</name>
    <name type="common">Crab-eating macaque</name>
    <name type="synonym">Cynomolgus monkey</name>
    <dbReference type="NCBI Taxonomy" id="9541"/>
    <lineage>
        <taxon>Eukaryota</taxon>
        <taxon>Metazoa</taxon>
        <taxon>Chordata</taxon>
        <taxon>Craniata</taxon>
        <taxon>Vertebrata</taxon>
        <taxon>Euteleostomi</taxon>
        <taxon>Mammalia</taxon>
        <taxon>Eutheria</taxon>
        <taxon>Euarchontoglires</taxon>
        <taxon>Primates</taxon>
        <taxon>Haplorrhini</taxon>
        <taxon>Catarrhini</taxon>
        <taxon>Cercopithecidae</taxon>
        <taxon>Cercopithecinae</taxon>
        <taxon>Macaca</taxon>
    </lineage>
</organism>
<sequence length="102" mass="11964">MTVHVDLLYLTLAADFFICCTDVFHIHSSEVNGMVKIFFIYLQQQNSCFLFGILFSCQVNITKLFSFCYSGNFYKLRSGKKKKSPCVWHIKSQYGKYQENVY</sequence>